<dbReference type="InterPro" id="IPR013216">
    <property type="entry name" value="Methyltransf_11"/>
</dbReference>
<dbReference type="AlphaFoldDB" id="A0A178ZKS2"/>
<sequence>MSQTVMHSTGESWKELANKKHGLKAGDTVKTMIARMNEILPFATARGIFDNGCGTGTIISHILDTFGGEIPDSARIIAADFSVHMLKVLGETKKTRVSMGNKAWDRLELLNLDAHDLSKIPESSISHVTGGHLYFLLSDARKALSETQRILGLGGVLALSSGKGSQHLDALQDAVEHIRPGTHLRLTREPWASEEGVRKELEDTGFVDVETFLIESEIQYKDHRDFADTLLLMPVMKNATEGYGEDERKRLLDQVVENLRGMNPAAPGTLKGTGIIALARKI</sequence>
<evidence type="ECO:0000313" key="3">
    <source>
        <dbReference type="Proteomes" id="UP000078343"/>
    </source>
</evidence>
<keyword evidence="3" id="KW-1185">Reference proteome</keyword>
<dbReference type="CDD" id="cd02440">
    <property type="entry name" value="AdoMet_MTases"/>
    <property type="match status" value="1"/>
</dbReference>
<dbReference type="OrthoDB" id="2013972at2759"/>
<gene>
    <name evidence="2" type="ORF">AYL99_05389</name>
</gene>
<comment type="caution">
    <text evidence="2">The sequence shown here is derived from an EMBL/GenBank/DDBJ whole genome shotgun (WGS) entry which is preliminary data.</text>
</comment>
<dbReference type="STRING" id="1367422.A0A178ZKS2"/>
<dbReference type="SUPFAM" id="SSF53335">
    <property type="entry name" value="S-adenosyl-L-methionine-dependent methyltransferases"/>
    <property type="match status" value="1"/>
</dbReference>
<reference evidence="2 3" key="1">
    <citation type="submission" date="2016-04" db="EMBL/GenBank/DDBJ databases">
        <title>Draft genome of Fonsecaea erecta CBS 125763.</title>
        <authorList>
            <person name="Weiss V.A."/>
            <person name="Vicente V.A."/>
            <person name="Raittz R.T."/>
            <person name="Moreno L.F."/>
            <person name="De Souza E.M."/>
            <person name="Pedrosa F.O."/>
            <person name="Steffens M.B."/>
            <person name="Faoro H."/>
            <person name="Tadra-Sfeir M.Z."/>
            <person name="Najafzadeh M.J."/>
            <person name="Felipe M.S."/>
            <person name="Teixeira M."/>
            <person name="Sun J."/>
            <person name="Xi L."/>
            <person name="Gomes R."/>
            <person name="De Azevedo C.M."/>
            <person name="Salgado C.G."/>
            <person name="Da Silva M.B."/>
            <person name="Nascimento M.F."/>
            <person name="Queiroz-Telles F."/>
            <person name="Attili D.S."/>
            <person name="Gorbushina A."/>
        </authorList>
    </citation>
    <scope>NUCLEOTIDE SEQUENCE [LARGE SCALE GENOMIC DNA]</scope>
    <source>
        <strain evidence="2 3">CBS 125763</strain>
    </source>
</reference>
<evidence type="ECO:0000313" key="2">
    <source>
        <dbReference type="EMBL" id="OAP60387.1"/>
    </source>
</evidence>
<name>A0A178ZKS2_9EURO</name>
<dbReference type="RefSeq" id="XP_018693754.1">
    <property type="nucleotide sequence ID" value="XM_018836901.1"/>
</dbReference>
<dbReference type="GO" id="GO:0008757">
    <property type="term" value="F:S-adenosylmethionine-dependent methyltransferase activity"/>
    <property type="evidence" value="ECO:0007669"/>
    <property type="project" value="InterPro"/>
</dbReference>
<feature type="domain" description="Methyltransferase type 11" evidence="1">
    <location>
        <begin position="50"/>
        <end position="158"/>
    </location>
</feature>
<dbReference type="Proteomes" id="UP000078343">
    <property type="component" value="Unassembled WGS sequence"/>
</dbReference>
<dbReference type="InterPro" id="IPR029063">
    <property type="entry name" value="SAM-dependent_MTases_sf"/>
</dbReference>
<organism evidence="2 3">
    <name type="scientific">Fonsecaea erecta</name>
    <dbReference type="NCBI Taxonomy" id="1367422"/>
    <lineage>
        <taxon>Eukaryota</taxon>
        <taxon>Fungi</taxon>
        <taxon>Dikarya</taxon>
        <taxon>Ascomycota</taxon>
        <taxon>Pezizomycotina</taxon>
        <taxon>Eurotiomycetes</taxon>
        <taxon>Chaetothyriomycetidae</taxon>
        <taxon>Chaetothyriales</taxon>
        <taxon>Herpotrichiellaceae</taxon>
        <taxon>Fonsecaea</taxon>
    </lineage>
</organism>
<dbReference type="EMBL" id="LVYI01000004">
    <property type="protein sequence ID" value="OAP60387.1"/>
    <property type="molecule type" value="Genomic_DNA"/>
</dbReference>
<protein>
    <recommendedName>
        <fullName evidence="1">Methyltransferase type 11 domain-containing protein</fullName>
    </recommendedName>
</protein>
<dbReference type="Gene3D" id="3.40.50.150">
    <property type="entry name" value="Vaccinia Virus protein VP39"/>
    <property type="match status" value="1"/>
</dbReference>
<dbReference type="Pfam" id="PF08241">
    <property type="entry name" value="Methyltransf_11"/>
    <property type="match status" value="1"/>
</dbReference>
<evidence type="ECO:0000259" key="1">
    <source>
        <dbReference type="Pfam" id="PF08241"/>
    </source>
</evidence>
<proteinExistence type="predicted"/>
<accession>A0A178ZKS2</accession>
<dbReference type="GeneID" id="30009557"/>